<dbReference type="PANTHER" id="PTHR15622:SF2">
    <property type="entry name" value="U4_U6 SMALL NUCLEAR RIBONUCLEOPROTEIN PRP4"/>
    <property type="match status" value="1"/>
</dbReference>
<evidence type="ECO:0000313" key="5">
    <source>
        <dbReference type="Proteomes" id="UP000584931"/>
    </source>
</evidence>
<dbReference type="Gene3D" id="2.130.10.10">
    <property type="entry name" value="YVTN repeat-like/Quinoprotein amine dehydrogenase"/>
    <property type="match status" value="1"/>
</dbReference>
<comment type="caution">
    <text evidence="4">The sequence shown here is derived from an EMBL/GenBank/DDBJ whole genome shotgun (WGS) entry which is preliminary data.</text>
</comment>
<evidence type="ECO:0000256" key="1">
    <source>
        <dbReference type="ARBA" id="ARBA00022786"/>
    </source>
</evidence>
<dbReference type="SUPFAM" id="SSF82171">
    <property type="entry name" value="DPP6 N-terminal domain-like"/>
    <property type="match status" value="1"/>
</dbReference>
<dbReference type="Proteomes" id="UP000584931">
    <property type="component" value="Unassembled WGS sequence"/>
</dbReference>
<gene>
    <name evidence="4" type="ORF">HNR06_002017</name>
</gene>
<keyword evidence="3" id="KW-0812">Transmembrane</keyword>
<reference evidence="4 5" key="1">
    <citation type="submission" date="2020-07" db="EMBL/GenBank/DDBJ databases">
        <title>Sequencing the genomes of 1000 actinobacteria strains.</title>
        <authorList>
            <person name="Klenk H.-P."/>
        </authorList>
    </citation>
    <scope>NUCLEOTIDE SEQUENCE [LARGE SCALE GENOMIC DNA]</scope>
    <source>
        <strain evidence="4 5">DSM 45278</strain>
    </source>
</reference>
<dbReference type="InterPro" id="IPR015943">
    <property type="entry name" value="WD40/YVTN_repeat-like_dom_sf"/>
</dbReference>
<dbReference type="PANTHER" id="PTHR15622">
    <property type="entry name" value="WD40 REPEAT PROTEIN"/>
    <property type="match status" value="1"/>
</dbReference>
<proteinExistence type="predicted"/>
<keyword evidence="1" id="KW-0833">Ubl conjugation pathway</keyword>
<evidence type="ECO:0000313" key="4">
    <source>
        <dbReference type="EMBL" id="NYH52428.1"/>
    </source>
</evidence>
<evidence type="ECO:0000256" key="3">
    <source>
        <dbReference type="SAM" id="Phobius"/>
    </source>
</evidence>
<feature type="region of interest" description="Disordered" evidence="2">
    <location>
        <begin position="1"/>
        <end position="37"/>
    </location>
</feature>
<dbReference type="PROSITE" id="PS51318">
    <property type="entry name" value="TAT"/>
    <property type="match status" value="1"/>
</dbReference>
<dbReference type="GO" id="GO:0000209">
    <property type="term" value="P:protein polyubiquitination"/>
    <property type="evidence" value="ECO:0007669"/>
    <property type="project" value="TreeGrafter"/>
</dbReference>
<protein>
    <submittedName>
        <fullName evidence="4">WD40 repeat protein</fullName>
    </submittedName>
</protein>
<keyword evidence="3" id="KW-0472">Membrane</keyword>
<keyword evidence="3" id="KW-1133">Transmembrane helix</keyword>
<dbReference type="RefSeq" id="WP_227014964.1">
    <property type="nucleotide sequence ID" value="NZ_JACCHL010000001.1"/>
</dbReference>
<dbReference type="EMBL" id="JACCHL010000001">
    <property type="protein sequence ID" value="NYH52428.1"/>
    <property type="molecule type" value="Genomic_DNA"/>
</dbReference>
<organism evidence="4 5">
    <name type="scientific">Nocardiopsis sinuspersici</name>
    <dbReference type="NCBI Taxonomy" id="501010"/>
    <lineage>
        <taxon>Bacteria</taxon>
        <taxon>Bacillati</taxon>
        <taxon>Actinomycetota</taxon>
        <taxon>Actinomycetes</taxon>
        <taxon>Streptosporangiales</taxon>
        <taxon>Nocardiopsidaceae</taxon>
        <taxon>Nocardiopsis</taxon>
    </lineage>
</organism>
<dbReference type="AlphaFoldDB" id="A0A7Z0BI90"/>
<feature type="transmembrane region" description="Helical" evidence="3">
    <location>
        <begin position="45"/>
        <end position="67"/>
    </location>
</feature>
<sequence length="407" mass="41717">MRPLNPDEPLGLGGFRSYARPGPGGVPGGSDVPATGPRLRRGRRVLLRAAALTGVAVLLAGAGLYAFTAPPRPPEGTAAAGAEACSASAWTVSDSLAPPEDPQVAFSDEIPLKLSFSPDGSVLAVSQIDTVTLWDWRESRVLARIDHESSSVPPTPATFSSDGCLLAYGTPHGAVVVDLATGGRRTVGEGGAVRSVTFSPDGSSLALGVRSDPDGRLLHLYDTVTWDLEDRLSGSATLGSIRYSLDGSVVAGGEDGGGVTVWSTGVPSPTGLVLDRAGVGAGAFDLLPDGSGVLLIRSGRVLLVDPATDEVKREYVPDTSGGVLVDVAYSAASGRVFAARLDPVNDTGDMVAWEYGAATEVALGPDLPRVFPMALSKDGSRVAGLRTGTGDIAVYDTDLSLLNVLTD</sequence>
<dbReference type="InterPro" id="IPR051983">
    <property type="entry name" value="WSB_SOCS-box_domain"/>
</dbReference>
<evidence type="ECO:0000256" key="2">
    <source>
        <dbReference type="SAM" id="MobiDB-lite"/>
    </source>
</evidence>
<name>A0A7Z0BI90_9ACTN</name>
<dbReference type="InterPro" id="IPR006311">
    <property type="entry name" value="TAT_signal"/>
</dbReference>
<accession>A0A7Z0BI90</accession>